<dbReference type="EMBL" id="UYWX01000106">
    <property type="protein sequence ID" value="VDM17040.1"/>
    <property type="molecule type" value="Genomic_DNA"/>
</dbReference>
<dbReference type="OrthoDB" id="6513042at2759"/>
<evidence type="ECO:0000256" key="5">
    <source>
        <dbReference type="ARBA" id="ARBA00022806"/>
    </source>
</evidence>
<evidence type="ECO:0000256" key="7">
    <source>
        <dbReference type="ARBA" id="ARBA00023242"/>
    </source>
</evidence>
<dbReference type="CDD" id="cd12091">
    <property type="entry name" value="FANCM_ID"/>
    <property type="match status" value="1"/>
</dbReference>
<evidence type="ECO:0000256" key="2">
    <source>
        <dbReference type="ARBA" id="ARBA00009889"/>
    </source>
</evidence>
<dbReference type="InterPro" id="IPR039686">
    <property type="entry name" value="FANCM/Mph1-like_ID"/>
</dbReference>
<feature type="domain" description="Helicase ATP-binding" evidence="10">
    <location>
        <begin position="85"/>
        <end position="262"/>
    </location>
</feature>
<evidence type="ECO:0000256" key="9">
    <source>
        <dbReference type="SAM" id="MobiDB-lite"/>
    </source>
</evidence>
<dbReference type="PANTHER" id="PTHR14025">
    <property type="entry name" value="FANCONI ANEMIA GROUP M FANCM FAMILY MEMBER"/>
    <property type="match status" value="1"/>
</dbReference>
<evidence type="ECO:0000313" key="12">
    <source>
        <dbReference type="EMBL" id="VDM17040.1"/>
    </source>
</evidence>
<evidence type="ECO:0000259" key="10">
    <source>
        <dbReference type="PROSITE" id="PS51192"/>
    </source>
</evidence>
<keyword evidence="3" id="KW-0547">Nucleotide-binding</keyword>
<dbReference type="STRING" id="6205.A0A158RDK5"/>
<comment type="subcellular location">
    <subcellularLocation>
        <location evidence="1">Nucleus</location>
    </subcellularLocation>
</comment>
<evidence type="ECO:0000256" key="3">
    <source>
        <dbReference type="ARBA" id="ARBA00022741"/>
    </source>
</evidence>
<dbReference type="Gene3D" id="2.130.10.10">
    <property type="entry name" value="YVTN repeat-like/Quinoprotein amine dehydrogenase"/>
    <property type="match status" value="2"/>
</dbReference>
<dbReference type="SUPFAM" id="SSF52540">
    <property type="entry name" value="P-loop containing nucleoside triphosphate hydrolases"/>
    <property type="match status" value="1"/>
</dbReference>
<proteinExistence type="inferred from homology"/>
<dbReference type="SUPFAM" id="SSF50978">
    <property type="entry name" value="WD40 repeat-like"/>
    <property type="match status" value="1"/>
</dbReference>
<dbReference type="InterPro" id="IPR001680">
    <property type="entry name" value="WD40_rpt"/>
</dbReference>
<dbReference type="InterPro" id="IPR036322">
    <property type="entry name" value="WD40_repeat_dom_sf"/>
</dbReference>
<dbReference type="WBParaSite" id="TTAC_0000082201-mRNA-1">
    <property type="protein sequence ID" value="TTAC_0000082201-mRNA-1"/>
    <property type="gene ID" value="TTAC_0000082201"/>
</dbReference>
<evidence type="ECO:0000259" key="11">
    <source>
        <dbReference type="PROSITE" id="PS51194"/>
    </source>
</evidence>
<evidence type="ECO:0000313" key="13">
    <source>
        <dbReference type="Proteomes" id="UP000274429"/>
    </source>
</evidence>
<evidence type="ECO:0000256" key="6">
    <source>
        <dbReference type="ARBA" id="ARBA00022840"/>
    </source>
</evidence>
<name>A0A158RDK5_HYDTA</name>
<dbReference type="InterPro" id="IPR015943">
    <property type="entry name" value="WD40/YVTN_repeat-like_dom_sf"/>
</dbReference>
<keyword evidence="6" id="KW-0067">ATP-binding</keyword>
<dbReference type="GO" id="GO:0000400">
    <property type="term" value="F:four-way junction DNA binding"/>
    <property type="evidence" value="ECO:0007669"/>
    <property type="project" value="TreeGrafter"/>
</dbReference>
<dbReference type="GO" id="GO:0005634">
    <property type="term" value="C:nucleus"/>
    <property type="evidence" value="ECO:0007669"/>
    <property type="project" value="UniProtKB-SubCell"/>
</dbReference>
<reference evidence="12 13" key="2">
    <citation type="submission" date="2018-11" db="EMBL/GenBank/DDBJ databases">
        <authorList>
            <consortium name="Pathogen Informatics"/>
        </authorList>
    </citation>
    <scope>NUCLEOTIDE SEQUENCE [LARGE SCALE GENOMIC DNA]</scope>
</reference>
<dbReference type="InterPro" id="IPR001650">
    <property type="entry name" value="Helicase_C-like"/>
</dbReference>
<dbReference type="GO" id="GO:0005524">
    <property type="term" value="F:ATP binding"/>
    <property type="evidence" value="ECO:0007669"/>
    <property type="project" value="UniProtKB-KW"/>
</dbReference>
<dbReference type="SMART" id="SM00320">
    <property type="entry name" value="WD40"/>
    <property type="match status" value="4"/>
</dbReference>
<dbReference type="GO" id="GO:0009378">
    <property type="term" value="F:four-way junction helicase activity"/>
    <property type="evidence" value="ECO:0007669"/>
    <property type="project" value="TreeGrafter"/>
</dbReference>
<dbReference type="SMART" id="SM00490">
    <property type="entry name" value="HELICc"/>
    <property type="match status" value="1"/>
</dbReference>
<dbReference type="CDD" id="cd18033">
    <property type="entry name" value="DEXDc_FANCM"/>
    <property type="match status" value="1"/>
</dbReference>
<keyword evidence="8" id="KW-0853">WD repeat</keyword>
<organism evidence="14">
    <name type="scientific">Hydatigena taeniaeformis</name>
    <name type="common">Feline tapeworm</name>
    <name type="synonym">Taenia taeniaeformis</name>
    <dbReference type="NCBI Taxonomy" id="6205"/>
    <lineage>
        <taxon>Eukaryota</taxon>
        <taxon>Metazoa</taxon>
        <taxon>Spiralia</taxon>
        <taxon>Lophotrochozoa</taxon>
        <taxon>Platyhelminthes</taxon>
        <taxon>Cestoda</taxon>
        <taxon>Eucestoda</taxon>
        <taxon>Cyclophyllidea</taxon>
        <taxon>Taeniidae</taxon>
        <taxon>Hydatigera</taxon>
    </lineage>
</organism>
<dbReference type="PROSITE" id="PS51192">
    <property type="entry name" value="HELICASE_ATP_BIND_1"/>
    <property type="match status" value="1"/>
</dbReference>
<keyword evidence="13" id="KW-1185">Reference proteome</keyword>
<feature type="region of interest" description="Disordered" evidence="9">
    <location>
        <begin position="22"/>
        <end position="58"/>
    </location>
</feature>
<dbReference type="Proteomes" id="UP000274429">
    <property type="component" value="Unassembled WGS sequence"/>
</dbReference>
<evidence type="ECO:0000256" key="8">
    <source>
        <dbReference type="PROSITE-ProRule" id="PRU00221"/>
    </source>
</evidence>
<keyword evidence="7" id="KW-0539">Nucleus</keyword>
<sequence>MESFLSGCGTIKLDASSLFNEAPEDDEANGSVYGKGMSPNLPNRPPITYSPTSNDSNNLPGFDLTAGSEWHYPAGVELRTYQFVITERCLYQNCLVCIPTGLGKTLIAAVVLHNFLRWYPTGCVVFMAPTRPLVSQQMIACRDFTGLSISGTRPAVAVELTGTTSPQQRAALWNGPYRAFFLTPQVIVNDLTAGICPATSIRCMIIDEAHKATGNHAYCQVIRLITGAPYNHRQFRVVALSATPASDLLGAQAVIANLLISHIEVRTESSPDVREYCHKRAIETIVVCLDSQLSCFKKRLCDLALPPFKRLCEYKALWISNSDRQPHPEAFAPYTLVRAREAFLRDNSSSPLTGLVLRDFRLAGCFARALELLTLYGLRPVYQYLLTNTGSSNDLAHVSGLREFISDLRSVLGVTDATSAMSQLPFVAGHPKLLKLRDVLIEHFSVTSERCLSQRGTRAIVFTQYRDSVSDIMYMLQAYSPTLRPAVFVGQSTSTSVDDQHHSRKRTTQRDQLQVMEMFREGRVNILISTCIGEEGLDVGQVDLIVCFDAPRSPSRLIQRLGRTGRKRSGRVVVLLTQGREQANFGLSMTRSNTVHNTLLQGQATRKLVLYPHNPRMVPLGVNPSPVLWKPSIHSDTDACAIQEVSNRKKYLAPPNLRFSLCEASALLSLGQVDTEIGDTFSRRYSVNRWIPLVRESFQSEASGPSTTTWHLVASLRLLELHRRGRTNAIYHAMGIRKVDMICSLSDIPASMSQFSQTASEKTMESPLATQAQLKSSPSINSSIRLFRGLVSKTLMVDPRINGSDKLNLPDVVPIRGITLEGLNMEFEKMIASGDVSSTPECQNSTCSESVSCDSASILPTPFSSSFCMPPQTDSPPAKRLRVLTTTQETILSVSNATNDVQPNLKLRLSEDLDNFLNLLSYFCSYFRRCSTDSPVGVIAHTNGESLWRWNDVPVDLSPAISIETTGNVDVNFIVFGDGDVRRCRLPHRLAKRCSVVTKRPDQVCIVAVAKSNGYIEVYNLKLLKEHYPPTLSKMVLFDGGQSILHLTISMEGALRLASTSYEGVVKLWDIWDDGNMYATLTSLTAVTSSGIKDLSKSEVAWPYNYEVTVTVWHPYGGHLFLGSKRGHGLVLEDERPFRWIRCLHHYHRISGAAYSRDGDFLLTASFDGVCTLWSVPSYAPVHHYHHMPVPCSMRLLGGANDFHVTSLALSPDSESFATLCEDAKLHIWSISPAQESYILAQWREFNRLTLRERTLVFSPCGRLLACSLGDRSLRLWSQTACVQSSLVGLCVASIRRHVVSSLLTTSRTPEVNDQDRTFSALASLPLPQPLRLLLCHGLEACAKIC</sequence>
<protein>
    <submittedName>
        <fullName evidence="14">ATP-dependent DNA helicase</fullName>
    </submittedName>
</protein>
<dbReference type="Pfam" id="PF00270">
    <property type="entry name" value="DEAD"/>
    <property type="match status" value="1"/>
</dbReference>
<dbReference type="PROSITE" id="PS51194">
    <property type="entry name" value="HELICASE_CTER"/>
    <property type="match status" value="1"/>
</dbReference>
<evidence type="ECO:0000256" key="4">
    <source>
        <dbReference type="ARBA" id="ARBA00022801"/>
    </source>
</evidence>
<feature type="repeat" description="WD" evidence="8">
    <location>
        <begin position="1143"/>
        <end position="1184"/>
    </location>
</feature>
<dbReference type="GO" id="GO:0016787">
    <property type="term" value="F:hydrolase activity"/>
    <property type="evidence" value="ECO:0007669"/>
    <property type="project" value="UniProtKB-KW"/>
</dbReference>
<gene>
    <name evidence="12" type="ORF">TTAC_LOCUS823</name>
</gene>
<accession>A0A158RDK5</accession>
<dbReference type="SMART" id="SM00487">
    <property type="entry name" value="DEXDc"/>
    <property type="match status" value="1"/>
</dbReference>
<dbReference type="PANTHER" id="PTHR14025:SF20">
    <property type="entry name" value="FANCONI ANEMIA GROUP M PROTEIN"/>
    <property type="match status" value="1"/>
</dbReference>
<feature type="compositionally biased region" description="Polar residues" evidence="9">
    <location>
        <begin position="49"/>
        <end position="58"/>
    </location>
</feature>
<dbReference type="GO" id="GO:0043138">
    <property type="term" value="F:3'-5' DNA helicase activity"/>
    <property type="evidence" value="ECO:0007669"/>
    <property type="project" value="InterPro"/>
</dbReference>
<dbReference type="Pfam" id="PF00271">
    <property type="entry name" value="Helicase_C"/>
    <property type="match status" value="1"/>
</dbReference>
<feature type="repeat" description="WD" evidence="8">
    <location>
        <begin position="1205"/>
        <end position="1239"/>
    </location>
</feature>
<dbReference type="GO" id="GO:0036297">
    <property type="term" value="P:interstrand cross-link repair"/>
    <property type="evidence" value="ECO:0007669"/>
    <property type="project" value="TreeGrafter"/>
</dbReference>
<dbReference type="InterPro" id="IPR044749">
    <property type="entry name" value="FANCM_DEXDc"/>
</dbReference>
<evidence type="ECO:0000313" key="14">
    <source>
        <dbReference type="WBParaSite" id="TTAC_0000082201-mRNA-1"/>
    </source>
</evidence>
<dbReference type="InterPro" id="IPR011545">
    <property type="entry name" value="DEAD/DEAH_box_helicase_dom"/>
</dbReference>
<comment type="similarity">
    <text evidence="2">Belongs to the DEAD box helicase family. DEAH subfamily. FANCM sub-subfamily.</text>
</comment>
<dbReference type="Pfam" id="PF00400">
    <property type="entry name" value="WD40"/>
    <property type="match status" value="3"/>
</dbReference>
<evidence type="ECO:0000256" key="1">
    <source>
        <dbReference type="ARBA" id="ARBA00004123"/>
    </source>
</evidence>
<dbReference type="PROSITE" id="PS50082">
    <property type="entry name" value="WD_REPEATS_2"/>
    <property type="match status" value="2"/>
</dbReference>
<reference evidence="14" key="1">
    <citation type="submission" date="2016-04" db="UniProtKB">
        <authorList>
            <consortium name="WormBaseParasite"/>
        </authorList>
    </citation>
    <scope>IDENTIFICATION</scope>
</reference>
<keyword evidence="5" id="KW-0347">Helicase</keyword>
<dbReference type="GO" id="GO:0045003">
    <property type="term" value="P:double-strand break repair via synthesis-dependent strand annealing"/>
    <property type="evidence" value="ECO:0007669"/>
    <property type="project" value="TreeGrafter"/>
</dbReference>
<dbReference type="Gene3D" id="3.40.50.300">
    <property type="entry name" value="P-loop containing nucleotide triphosphate hydrolases"/>
    <property type="match status" value="2"/>
</dbReference>
<dbReference type="InterPro" id="IPR027417">
    <property type="entry name" value="P-loop_NTPase"/>
</dbReference>
<keyword evidence="4" id="KW-0378">Hydrolase</keyword>
<dbReference type="InterPro" id="IPR014001">
    <property type="entry name" value="Helicase_ATP-bd"/>
</dbReference>
<feature type="domain" description="Helicase C-terminal" evidence="11">
    <location>
        <begin position="439"/>
        <end position="611"/>
    </location>
</feature>